<evidence type="ECO:0000313" key="3">
    <source>
        <dbReference type="EMBL" id="PTG26334.1"/>
    </source>
</evidence>
<dbReference type="GO" id="GO:0008237">
    <property type="term" value="F:metallopeptidase activity"/>
    <property type="evidence" value="ECO:0007669"/>
    <property type="project" value="UniProtKB-KW"/>
</dbReference>
<feature type="transmembrane region" description="Helical" evidence="1">
    <location>
        <begin position="62"/>
        <end position="79"/>
    </location>
</feature>
<keyword evidence="1" id="KW-0472">Membrane</keyword>
<dbReference type="PANTHER" id="PTHR36435:SF1">
    <property type="entry name" value="CAAX AMINO TERMINAL PROTEASE FAMILY PROTEIN"/>
    <property type="match status" value="1"/>
</dbReference>
<feature type="transmembrane region" description="Helical" evidence="1">
    <location>
        <begin position="21"/>
        <end position="42"/>
    </location>
</feature>
<keyword evidence="1" id="KW-0812">Transmembrane</keyword>
<keyword evidence="3" id="KW-0645">Protease</keyword>
<dbReference type="Pfam" id="PF02517">
    <property type="entry name" value="Rce1-like"/>
    <property type="match status" value="1"/>
</dbReference>
<keyword evidence="3" id="KW-0378">Hydrolase</keyword>
<keyword evidence="3" id="KW-0482">Metalloprotease</keyword>
<organism evidence="3 6">
    <name type="scientific">Staphylococcus chromogenes</name>
    <name type="common">Staphylococcus hyicus subsp. chromogenes</name>
    <dbReference type="NCBI Taxonomy" id="46126"/>
    <lineage>
        <taxon>Bacteria</taxon>
        <taxon>Bacillati</taxon>
        <taxon>Bacillota</taxon>
        <taxon>Bacilli</taxon>
        <taxon>Bacillales</taxon>
        <taxon>Staphylococcaceae</taxon>
        <taxon>Staphylococcus</taxon>
    </lineage>
</organism>
<evidence type="ECO:0000256" key="1">
    <source>
        <dbReference type="SAM" id="Phobius"/>
    </source>
</evidence>
<feature type="transmembrane region" description="Helical" evidence="1">
    <location>
        <begin position="117"/>
        <end position="135"/>
    </location>
</feature>
<dbReference type="PANTHER" id="PTHR36435">
    <property type="entry name" value="SLR1288 PROTEIN"/>
    <property type="match status" value="1"/>
</dbReference>
<dbReference type="Proteomes" id="UP000242008">
    <property type="component" value="Unassembled WGS sequence"/>
</dbReference>
<feature type="domain" description="CAAX prenyl protease 2/Lysostaphin resistance protein A-like" evidence="2">
    <location>
        <begin position="64"/>
        <end position="153"/>
    </location>
</feature>
<proteinExistence type="predicted"/>
<reference evidence="3" key="2">
    <citation type="submission" date="2018-03" db="EMBL/GenBank/DDBJ databases">
        <authorList>
            <person name="Naushad S."/>
        </authorList>
    </citation>
    <scope>NUCLEOTIDE SEQUENCE</scope>
    <source>
        <strain evidence="3">SNUC 105</strain>
        <strain evidence="4">SNUC 1363</strain>
    </source>
</reference>
<protein>
    <submittedName>
        <fullName evidence="3">CPBP family intramembrane metalloprotease</fullName>
    </submittedName>
</protein>
<evidence type="ECO:0000313" key="5">
    <source>
        <dbReference type="Proteomes" id="UP000242008"/>
    </source>
</evidence>
<evidence type="ECO:0000259" key="2">
    <source>
        <dbReference type="Pfam" id="PF02517"/>
    </source>
</evidence>
<dbReference type="InterPro" id="IPR052710">
    <property type="entry name" value="CAAX_protease"/>
</dbReference>
<dbReference type="EMBL" id="PZAO01000002">
    <property type="protein sequence ID" value="PTG71213.1"/>
    <property type="molecule type" value="Genomic_DNA"/>
</dbReference>
<accession>A0AAX0ZDT5</accession>
<dbReference type="EMBL" id="PZCM01000012">
    <property type="protein sequence ID" value="PTG26334.1"/>
    <property type="molecule type" value="Genomic_DNA"/>
</dbReference>
<gene>
    <name evidence="3" type="ORF">BU638_09055</name>
    <name evidence="4" type="ORF">BU676_01280</name>
</gene>
<feature type="transmembrane region" description="Helical" evidence="1">
    <location>
        <begin position="140"/>
        <end position="159"/>
    </location>
</feature>
<sequence length="160" mass="18248">MAAILWRGAKLKLFTYEHLKFSDILLAIAAFILIACLDQWLFSLLGTDATANDHAIDDAIQMRSTLWLVLLGTFIGPFIEEVVYRGLGLKYMFRGFSWVGVIILSALFTYTHGPSNFIEFLIYFQSAVVYSLVYLKTKRIVLPLLMHIVNNAFTFIPLLF</sequence>
<evidence type="ECO:0000313" key="6">
    <source>
        <dbReference type="Proteomes" id="UP000242144"/>
    </source>
</evidence>
<dbReference type="AlphaFoldDB" id="A0AAX0ZDT5"/>
<reference evidence="5 6" key="1">
    <citation type="journal article" date="2016" name="Front. Microbiol.">
        <title>Comprehensive Phylogenetic Analysis of Bovine Non-aureus Staphylococci Species Based on Whole-Genome Sequencing.</title>
        <authorList>
            <person name="Naushad S."/>
            <person name="Barkema H.W."/>
            <person name="Luby C."/>
            <person name="Condas L.A."/>
            <person name="Nobrega D.B."/>
            <person name="Carson D.A."/>
            <person name="De Buck J."/>
        </authorList>
    </citation>
    <scope>NUCLEOTIDE SEQUENCE [LARGE SCALE GENOMIC DNA]</scope>
    <source>
        <strain evidence="3 6">SNUC 105</strain>
        <strain evidence="4 5">SNUC 1363</strain>
    </source>
</reference>
<keyword evidence="1" id="KW-1133">Transmembrane helix</keyword>
<dbReference type="RefSeq" id="WP_037575411.1">
    <property type="nucleotide sequence ID" value="NZ_CP133244.1"/>
</dbReference>
<evidence type="ECO:0000313" key="4">
    <source>
        <dbReference type="EMBL" id="PTG71213.1"/>
    </source>
</evidence>
<comment type="caution">
    <text evidence="3">The sequence shown here is derived from an EMBL/GenBank/DDBJ whole genome shotgun (WGS) entry which is preliminary data.</text>
</comment>
<name>A0AAX0ZDT5_STACR</name>
<dbReference type="InterPro" id="IPR003675">
    <property type="entry name" value="Rce1/LyrA-like_dom"/>
</dbReference>
<dbReference type="GO" id="GO:0080120">
    <property type="term" value="P:CAAX-box protein maturation"/>
    <property type="evidence" value="ECO:0007669"/>
    <property type="project" value="UniProtKB-ARBA"/>
</dbReference>
<keyword evidence="5" id="KW-1185">Reference proteome</keyword>
<dbReference type="GO" id="GO:0004175">
    <property type="term" value="F:endopeptidase activity"/>
    <property type="evidence" value="ECO:0007669"/>
    <property type="project" value="UniProtKB-ARBA"/>
</dbReference>
<feature type="transmembrane region" description="Helical" evidence="1">
    <location>
        <begin position="91"/>
        <end position="111"/>
    </location>
</feature>
<dbReference type="Proteomes" id="UP000242144">
    <property type="component" value="Unassembled WGS sequence"/>
</dbReference>